<dbReference type="PANTHER" id="PTHR10027">
    <property type="entry name" value="CALCIUM-ACTIVATED POTASSIUM CHANNEL ALPHA CHAIN"/>
    <property type="match status" value="1"/>
</dbReference>
<evidence type="ECO:0000256" key="10">
    <source>
        <dbReference type="ARBA" id="ARBA00023303"/>
    </source>
</evidence>
<dbReference type="Pfam" id="PF07885">
    <property type="entry name" value="Ion_trans_2"/>
    <property type="match status" value="1"/>
</dbReference>
<keyword evidence="2" id="KW-0813">Transport</keyword>
<dbReference type="Proteomes" id="UP001292094">
    <property type="component" value="Unassembled WGS sequence"/>
</dbReference>
<dbReference type="PANTHER" id="PTHR10027:SF10">
    <property type="entry name" value="SLOWPOKE 2, ISOFORM D"/>
    <property type="match status" value="1"/>
</dbReference>
<feature type="transmembrane region" description="Helical" evidence="11">
    <location>
        <begin position="122"/>
        <end position="147"/>
    </location>
</feature>
<evidence type="ECO:0000256" key="3">
    <source>
        <dbReference type="ARBA" id="ARBA00022538"/>
    </source>
</evidence>
<keyword evidence="4 11" id="KW-0812">Transmembrane</keyword>
<reference evidence="13" key="1">
    <citation type="submission" date="2023-11" db="EMBL/GenBank/DDBJ databases">
        <title>Genome assemblies of two species of porcelain crab, Petrolisthes cinctipes and Petrolisthes manimaculis (Anomura: Porcellanidae).</title>
        <authorList>
            <person name="Angst P."/>
        </authorList>
    </citation>
    <scope>NUCLEOTIDE SEQUENCE</scope>
    <source>
        <strain evidence="13">PB745_02</strain>
        <tissue evidence="13">Gill</tissue>
    </source>
</reference>
<feature type="transmembrane region" description="Helical" evidence="11">
    <location>
        <begin position="168"/>
        <end position="185"/>
    </location>
</feature>
<keyword evidence="6" id="KW-0630">Potassium</keyword>
<evidence type="ECO:0000256" key="1">
    <source>
        <dbReference type="ARBA" id="ARBA00004141"/>
    </source>
</evidence>
<dbReference type="AlphaFoldDB" id="A0AAE1QC75"/>
<proteinExistence type="predicted"/>
<keyword evidence="5" id="KW-0631">Potassium channel</keyword>
<sequence>MKGGVGCWGVGIDAYAIPVLSALIVYLLGAALDIIFRSLKLTAFNRGQQWKVFHYLTPIFTCLAAALFLIEAIDMRDSLVVCKPWDWAQYCAYIIHLYFIVRLLMMWLYSYQMELVATLVDVFLFAQGTLALSKGAHVFAFSFLTLVRFTYDEWYGWWQAFPQWCQMLLRLLIGCTVVAGALQVAEEVSMVHGLHADTQGQLNSARPFPEYFYWTVVTLSTVGYGEITPSTTAGEVVVVIAIIFFVVWFAGTVGVISEWVGTVMQPLPIVPLRNARHRIVLLGCTSQALLEQILNDINYKRRASLLEVIVLGKVDGELVPPDDLPVFVVMEEDFITCLGNLMLPETEKRMDDTLVILTDPLAENPLKEDQRAFHCLYQCKRIVRTTRVVIQVFFYRTKQLVENSEGWQD</sequence>
<organism evidence="13 14">
    <name type="scientific">Petrolisthes manimaculis</name>
    <dbReference type="NCBI Taxonomy" id="1843537"/>
    <lineage>
        <taxon>Eukaryota</taxon>
        <taxon>Metazoa</taxon>
        <taxon>Ecdysozoa</taxon>
        <taxon>Arthropoda</taxon>
        <taxon>Crustacea</taxon>
        <taxon>Multicrustacea</taxon>
        <taxon>Malacostraca</taxon>
        <taxon>Eumalacostraca</taxon>
        <taxon>Eucarida</taxon>
        <taxon>Decapoda</taxon>
        <taxon>Pleocyemata</taxon>
        <taxon>Anomura</taxon>
        <taxon>Galatheoidea</taxon>
        <taxon>Porcellanidae</taxon>
        <taxon>Petrolisthes</taxon>
    </lineage>
</organism>
<dbReference type="GO" id="GO:0005267">
    <property type="term" value="F:potassium channel activity"/>
    <property type="evidence" value="ECO:0007669"/>
    <property type="project" value="UniProtKB-KW"/>
</dbReference>
<evidence type="ECO:0000256" key="4">
    <source>
        <dbReference type="ARBA" id="ARBA00022692"/>
    </source>
</evidence>
<evidence type="ECO:0000313" key="13">
    <source>
        <dbReference type="EMBL" id="KAK4323879.1"/>
    </source>
</evidence>
<name>A0AAE1QC75_9EUCA</name>
<comment type="subcellular location">
    <subcellularLocation>
        <location evidence="1">Membrane</location>
        <topology evidence="1">Multi-pass membrane protein</topology>
    </subcellularLocation>
</comment>
<gene>
    <name evidence="13" type="ORF">Pmani_005460</name>
</gene>
<keyword evidence="10" id="KW-0407">Ion channel</keyword>
<keyword evidence="8" id="KW-0406">Ion transport</keyword>
<evidence type="ECO:0000256" key="11">
    <source>
        <dbReference type="SAM" id="Phobius"/>
    </source>
</evidence>
<evidence type="ECO:0000256" key="5">
    <source>
        <dbReference type="ARBA" id="ARBA00022826"/>
    </source>
</evidence>
<keyword evidence="14" id="KW-1185">Reference proteome</keyword>
<feature type="domain" description="Potassium channel" evidence="12">
    <location>
        <begin position="208"/>
        <end position="260"/>
    </location>
</feature>
<keyword evidence="7 11" id="KW-1133">Transmembrane helix</keyword>
<dbReference type="EMBL" id="JAWZYT010000408">
    <property type="protein sequence ID" value="KAK4323879.1"/>
    <property type="molecule type" value="Genomic_DNA"/>
</dbReference>
<dbReference type="Gene3D" id="1.10.287.70">
    <property type="match status" value="1"/>
</dbReference>
<accession>A0AAE1QC75</accession>
<dbReference type="SUPFAM" id="SSF81324">
    <property type="entry name" value="Voltage-gated potassium channels"/>
    <property type="match status" value="1"/>
</dbReference>
<keyword evidence="3" id="KW-0633">Potassium transport</keyword>
<evidence type="ECO:0000256" key="2">
    <source>
        <dbReference type="ARBA" id="ARBA00022448"/>
    </source>
</evidence>
<dbReference type="GO" id="GO:0016020">
    <property type="term" value="C:membrane"/>
    <property type="evidence" value="ECO:0007669"/>
    <property type="project" value="UniProtKB-SubCell"/>
</dbReference>
<comment type="caution">
    <text evidence="13">The sequence shown here is derived from an EMBL/GenBank/DDBJ whole genome shotgun (WGS) entry which is preliminary data.</text>
</comment>
<feature type="transmembrane region" description="Helical" evidence="11">
    <location>
        <begin position="12"/>
        <end position="32"/>
    </location>
</feature>
<keyword evidence="9 11" id="KW-0472">Membrane</keyword>
<evidence type="ECO:0000256" key="9">
    <source>
        <dbReference type="ARBA" id="ARBA00023136"/>
    </source>
</evidence>
<feature type="transmembrane region" description="Helical" evidence="11">
    <location>
        <begin position="236"/>
        <end position="256"/>
    </location>
</feature>
<protein>
    <recommendedName>
        <fullName evidence="12">Potassium channel domain-containing protein</fullName>
    </recommendedName>
</protein>
<dbReference type="InterPro" id="IPR047871">
    <property type="entry name" value="K_chnl_Slo-like"/>
</dbReference>
<evidence type="ECO:0000256" key="8">
    <source>
        <dbReference type="ARBA" id="ARBA00023065"/>
    </source>
</evidence>
<evidence type="ECO:0000259" key="12">
    <source>
        <dbReference type="Pfam" id="PF07885"/>
    </source>
</evidence>
<evidence type="ECO:0000256" key="7">
    <source>
        <dbReference type="ARBA" id="ARBA00022989"/>
    </source>
</evidence>
<evidence type="ECO:0000256" key="6">
    <source>
        <dbReference type="ARBA" id="ARBA00022958"/>
    </source>
</evidence>
<feature type="transmembrane region" description="Helical" evidence="11">
    <location>
        <begin position="90"/>
        <end position="110"/>
    </location>
</feature>
<evidence type="ECO:0000313" key="14">
    <source>
        <dbReference type="Proteomes" id="UP001292094"/>
    </source>
</evidence>
<dbReference type="InterPro" id="IPR013099">
    <property type="entry name" value="K_chnl_dom"/>
</dbReference>
<feature type="transmembrane region" description="Helical" evidence="11">
    <location>
        <begin position="52"/>
        <end position="70"/>
    </location>
</feature>